<evidence type="ECO:0000313" key="1">
    <source>
        <dbReference type="EMBL" id="GAG46548.1"/>
    </source>
</evidence>
<dbReference type="AlphaFoldDB" id="X0YCX8"/>
<dbReference type="Gene3D" id="1.10.240.10">
    <property type="entry name" value="Tyrosyl-Transfer RNA Synthetase"/>
    <property type="match status" value="1"/>
</dbReference>
<accession>X0YCX8</accession>
<evidence type="ECO:0008006" key="2">
    <source>
        <dbReference type="Google" id="ProtNLM"/>
    </source>
</evidence>
<organism evidence="1">
    <name type="scientific">marine sediment metagenome</name>
    <dbReference type="NCBI Taxonomy" id="412755"/>
    <lineage>
        <taxon>unclassified sequences</taxon>
        <taxon>metagenomes</taxon>
        <taxon>ecological metagenomes</taxon>
    </lineage>
</organism>
<proteinExistence type="predicted"/>
<reference evidence="1" key="1">
    <citation type="journal article" date="2014" name="Front. Microbiol.">
        <title>High frequency of phylogenetically diverse reductive dehalogenase-homologous genes in deep subseafloor sedimentary metagenomes.</title>
        <authorList>
            <person name="Kawai M."/>
            <person name="Futagami T."/>
            <person name="Toyoda A."/>
            <person name="Takaki Y."/>
            <person name="Nishi S."/>
            <person name="Hori S."/>
            <person name="Arai W."/>
            <person name="Tsubouchi T."/>
            <person name="Morono Y."/>
            <person name="Uchiyama I."/>
            <person name="Ito T."/>
            <person name="Fujiyama A."/>
            <person name="Inagaki F."/>
            <person name="Takami H."/>
        </authorList>
    </citation>
    <scope>NUCLEOTIDE SEQUENCE</scope>
    <source>
        <strain evidence="1">Expedition CK06-06</strain>
    </source>
</reference>
<feature type="non-terminal residue" evidence="1">
    <location>
        <position position="1"/>
    </location>
</feature>
<name>X0YCX8_9ZZZZ</name>
<dbReference type="Gene3D" id="3.40.50.620">
    <property type="entry name" value="HUPs"/>
    <property type="match status" value="1"/>
</dbReference>
<dbReference type="InterPro" id="IPR014729">
    <property type="entry name" value="Rossmann-like_a/b/a_fold"/>
</dbReference>
<protein>
    <recommendedName>
        <fullName evidence="2">Tryptophan--tRNA ligase</fullName>
    </recommendedName>
</protein>
<sequence>ALFFAEPRERRRELEAHPERVRRVLGDGAAKARKKAAEVLFRAQRACGVKA</sequence>
<dbReference type="EMBL" id="BARS01054199">
    <property type="protein sequence ID" value="GAG46548.1"/>
    <property type="molecule type" value="Genomic_DNA"/>
</dbReference>
<gene>
    <name evidence="1" type="ORF">S01H1_80283</name>
</gene>
<comment type="caution">
    <text evidence="1">The sequence shown here is derived from an EMBL/GenBank/DDBJ whole genome shotgun (WGS) entry which is preliminary data.</text>
</comment>